<dbReference type="EMBL" id="RHFK02000566">
    <property type="protein sequence ID" value="TWW53752.1"/>
    <property type="molecule type" value="Genomic_DNA"/>
</dbReference>
<sequence length="42" mass="4981">LKEQLRRSKQDVESERKQLEDMKNAMETSKTAVAKNDKSWRS</sequence>
<feature type="non-terminal residue" evidence="2">
    <location>
        <position position="1"/>
    </location>
</feature>
<evidence type="ECO:0000313" key="2">
    <source>
        <dbReference type="EMBL" id="TWW53752.1"/>
    </source>
</evidence>
<reference evidence="2 3" key="1">
    <citation type="submission" date="2019-04" db="EMBL/GenBank/DDBJ databases">
        <title>Chromosome genome assembly for Takifugu flavidus.</title>
        <authorList>
            <person name="Xiao S."/>
        </authorList>
    </citation>
    <scope>NUCLEOTIDE SEQUENCE [LARGE SCALE GENOMIC DNA]</scope>
    <source>
        <strain evidence="2">HTHZ2018</strain>
        <tissue evidence="2">Muscle</tissue>
    </source>
</reference>
<gene>
    <name evidence="2" type="ORF">D4764_0225930</name>
</gene>
<evidence type="ECO:0000313" key="3">
    <source>
        <dbReference type="Proteomes" id="UP000324091"/>
    </source>
</evidence>
<feature type="compositionally biased region" description="Basic and acidic residues" evidence="1">
    <location>
        <begin position="1"/>
        <end position="24"/>
    </location>
</feature>
<dbReference type="AlphaFoldDB" id="A0A5C6MF84"/>
<comment type="caution">
    <text evidence="2">The sequence shown here is derived from an EMBL/GenBank/DDBJ whole genome shotgun (WGS) entry which is preliminary data.</text>
</comment>
<protein>
    <submittedName>
        <fullName evidence="2">Uncharacterized protein</fullName>
    </submittedName>
</protein>
<organism evidence="2 3">
    <name type="scientific">Takifugu flavidus</name>
    <name type="common">sansaifugu</name>
    <dbReference type="NCBI Taxonomy" id="433684"/>
    <lineage>
        <taxon>Eukaryota</taxon>
        <taxon>Metazoa</taxon>
        <taxon>Chordata</taxon>
        <taxon>Craniata</taxon>
        <taxon>Vertebrata</taxon>
        <taxon>Euteleostomi</taxon>
        <taxon>Actinopterygii</taxon>
        <taxon>Neopterygii</taxon>
        <taxon>Teleostei</taxon>
        <taxon>Neoteleostei</taxon>
        <taxon>Acanthomorphata</taxon>
        <taxon>Eupercaria</taxon>
        <taxon>Tetraodontiformes</taxon>
        <taxon>Tetradontoidea</taxon>
        <taxon>Tetraodontidae</taxon>
        <taxon>Takifugu</taxon>
    </lineage>
</organism>
<feature type="region of interest" description="Disordered" evidence="1">
    <location>
        <begin position="1"/>
        <end position="42"/>
    </location>
</feature>
<accession>A0A5C6MF84</accession>
<name>A0A5C6MF84_9TELE</name>
<dbReference type="Proteomes" id="UP000324091">
    <property type="component" value="Unassembled WGS sequence"/>
</dbReference>
<evidence type="ECO:0000256" key="1">
    <source>
        <dbReference type="SAM" id="MobiDB-lite"/>
    </source>
</evidence>
<keyword evidence="3" id="KW-1185">Reference proteome</keyword>
<proteinExistence type="predicted"/>